<dbReference type="EMBL" id="GBXM01097628">
    <property type="protein sequence ID" value="JAH10949.1"/>
    <property type="molecule type" value="Transcribed_RNA"/>
</dbReference>
<reference evidence="1" key="1">
    <citation type="submission" date="2014-11" db="EMBL/GenBank/DDBJ databases">
        <authorList>
            <person name="Amaro Gonzalez C."/>
        </authorList>
    </citation>
    <scope>NUCLEOTIDE SEQUENCE</scope>
</reference>
<evidence type="ECO:0000313" key="1">
    <source>
        <dbReference type="EMBL" id="JAH10949.1"/>
    </source>
</evidence>
<protein>
    <submittedName>
        <fullName evidence="1">Uncharacterized protein</fullName>
    </submittedName>
</protein>
<proteinExistence type="predicted"/>
<reference evidence="1" key="2">
    <citation type="journal article" date="2015" name="Fish Shellfish Immunol.">
        <title>Early steps in the European eel (Anguilla anguilla)-Vibrio vulnificus interaction in the gills: Role of the RtxA13 toxin.</title>
        <authorList>
            <person name="Callol A."/>
            <person name="Pajuelo D."/>
            <person name="Ebbesson L."/>
            <person name="Teles M."/>
            <person name="MacKenzie S."/>
            <person name="Amaro C."/>
        </authorList>
    </citation>
    <scope>NUCLEOTIDE SEQUENCE</scope>
</reference>
<sequence length="14" mass="1665">MRANFDHKGIIIHI</sequence>
<name>A0A0E9Q2I0_ANGAN</name>
<accession>A0A0E9Q2I0</accession>
<organism evidence="1">
    <name type="scientific">Anguilla anguilla</name>
    <name type="common">European freshwater eel</name>
    <name type="synonym">Muraena anguilla</name>
    <dbReference type="NCBI Taxonomy" id="7936"/>
    <lineage>
        <taxon>Eukaryota</taxon>
        <taxon>Metazoa</taxon>
        <taxon>Chordata</taxon>
        <taxon>Craniata</taxon>
        <taxon>Vertebrata</taxon>
        <taxon>Euteleostomi</taxon>
        <taxon>Actinopterygii</taxon>
        <taxon>Neopterygii</taxon>
        <taxon>Teleostei</taxon>
        <taxon>Anguilliformes</taxon>
        <taxon>Anguillidae</taxon>
        <taxon>Anguilla</taxon>
    </lineage>
</organism>